<accession>G8YRH2</accession>
<evidence type="ECO:0000313" key="1">
    <source>
        <dbReference type="EMBL" id="CCE78159.1"/>
    </source>
</evidence>
<dbReference type="Proteomes" id="UP000005222">
    <property type="component" value="Chromosome C"/>
</dbReference>
<protein>
    <submittedName>
        <fullName evidence="1">Piso0_000775 protein</fullName>
    </submittedName>
</protein>
<dbReference type="AlphaFoldDB" id="G8YRH2"/>
<dbReference type="InParanoid" id="G8YRH2"/>
<organism evidence="1 2">
    <name type="scientific">Pichia sorbitophila (strain ATCC MYA-4447 / BCRC 22081 / CBS 7064 / NBRC 10061 / NRRL Y-12695)</name>
    <name type="common">Hybrid yeast</name>
    <dbReference type="NCBI Taxonomy" id="559304"/>
    <lineage>
        <taxon>Eukaryota</taxon>
        <taxon>Fungi</taxon>
        <taxon>Dikarya</taxon>
        <taxon>Ascomycota</taxon>
        <taxon>Saccharomycotina</taxon>
        <taxon>Pichiomycetes</taxon>
        <taxon>Debaryomycetaceae</taxon>
        <taxon>Millerozyma</taxon>
    </lineage>
</organism>
<dbReference type="eggNOG" id="ENOG502RQ8E">
    <property type="taxonomic scope" value="Eukaryota"/>
</dbReference>
<reference evidence="1 2" key="1">
    <citation type="journal article" date="2012" name="G3 (Bethesda)">
        <title>Pichia sorbitophila, an interspecies yeast hybrid reveals early steps of genome resolution following polyploidization.</title>
        <authorList>
            <person name="Leh Louis V."/>
            <person name="Despons L."/>
            <person name="Friedrich A."/>
            <person name="Martin T."/>
            <person name="Durrens P."/>
            <person name="Casaregola S."/>
            <person name="Neuveglise C."/>
            <person name="Fairhead C."/>
            <person name="Marck C."/>
            <person name="Cruz J.A."/>
            <person name="Straub M.L."/>
            <person name="Kugler V."/>
            <person name="Sacerdot C."/>
            <person name="Uzunov Z."/>
            <person name="Thierry A."/>
            <person name="Weiss S."/>
            <person name="Bleykasten C."/>
            <person name="De Montigny J."/>
            <person name="Jacques N."/>
            <person name="Jung P."/>
            <person name="Lemaire M."/>
            <person name="Mallet S."/>
            <person name="Morel G."/>
            <person name="Richard G.F."/>
            <person name="Sarkar A."/>
            <person name="Savel G."/>
            <person name="Schacherer J."/>
            <person name="Seret M.L."/>
            <person name="Talla E."/>
            <person name="Samson G."/>
            <person name="Jubin C."/>
            <person name="Poulain J."/>
            <person name="Vacherie B."/>
            <person name="Barbe V."/>
            <person name="Pelletier E."/>
            <person name="Sherman D.J."/>
            <person name="Westhof E."/>
            <person name="Weissenbach J."/>
            <person name="Baret P.V."/>
            <person name="Wincker P."/>
            <person name="Gaillardin C."/>
            <person name="Dujon B."/>
            <person name="Souciet J.L."/>
        </authorList>
    </citation>
    <scope>NUCLEOTIDE SEQUENCE [LARGE SCALE GENOMIC DNA]</scope>
    <source>
        <strain evidence="2">ATCC MYA-4447 / BCRC 22081 / CBS 7064 / NBRC 10061 / NRRL Y-12695</strain>
    </source>
</reference>
<keyword evidence="2" id="KW-1185">Reference proteome</keyword>
<dbReference type="EMBL" id="FO082057">
    <property type="protein sequence ID" value="CCE78159.1"/>
    <property type="molecule type" value="Genomic_DNA"/>
</dbReference>
<proteinExistence type="predicted"/>
<evidence type="ECO:0000313" key="2">
    <source>
        <dbReference type="Proteomes" id="UP000005222"/>
    </source>
</evidence>
<sequence length="219" mass="25187">MKRKWTFELIESSHEGNKACDHPIEAKDAKRYKNDIRRSITIARPPSLSDELMSPKIPEHISVILEHISSRTIFTEYQYKSYDFIIRKKPKFVFFLGAVGKEYIDVVHRVALSPYISSIFVSSGIFPETAKSFPVSTDLECNKLSSFFQILDPLGGGIYPLDYIMVLDVNDLVRSLVPIRNGRNSFHSPHEKFGVDLEKLPGLLEEYKHYLSDYITTDH</sequence>
<dbReference type="OrthoDB" id="3997115at2759"/>
<dbReference type="HOGENOM" id="CLU_098019_0_0_1"/>
<name>G8YRH2_PICSO</name>
<gene>
    <name evidence="1" type="primary">Piso0_000775</name>
    <name evidence="1" type="ORF">GNLVRS01_PISO0C03764g</name>
</gene>